<dbReference type="SUPFAM" id="SSF53335">
    <property type="entry name" value="S-adenosyl-L-methionine-dependent methyltransferases"/>
    <property type="match status" value="1"/>
</dbReference>
<gene>
    <name evidence="2" type="ORF">HT585_13010</name>
</gene>
<comment type="caution">
    <text evidence="2">The sequence shown here is derived from an EMBL/GenBank/DDBJ whole genome shotgun (WGS) entry which is preliminary data.</text>
</comment>
<keyword evidence="2" id="KW-0808">Transferase</keyword>
<organism evidence="2 3">
    <name type="scientific">Ensifer oleiphilus</name>
    <dbReference type="NCBI Taxonomy" id="2742698"/>
    <lineage>
        <taxon>Bacteria</taxon>
        <taxon>Pseudomonadati</taxon>
        <taxon>Pseudomonadota</taxon>
        <taxon>Alphaproteobacteria</taxon>
        <taxon>Hyphomicrobiales</taxon>
        <taxon>Rhizobiaceae</taxon>
        <taxon>Sinorhizobium/Ensifer group</taxon>
        <taxon>Ensifer</taxon>
    </lineage>
</organism>
<name>A0A7Y6UN41_9HYPH</name>
<dbReference type="GO" id="GO:0008168">
    <property type="term" value="F:methyltransferase activity"/>
    <property type="evidence" value="ECO:0007669"/>
    <property type="project" value="UniProtKB-KW"/>
</dbReference>
<sequence length="411" mass="46195">MATLVLGPSNVGKSTFMDAHTKKGEPQAFGSQIATHIDVPERGYLHYNLLHRCLALRDAGIEFREWDLLSEPLLETIVSSGRIEKAVVIVAPIEELIERASSRKHFEKALEQSSGYNSALWVEILQAVDFFALYEKTFEMLEAKGINFEVLYSSNEFTHKGSPVFLPSDRTLAHHNLRGVFISAPSRAAIQAVIDLPGRDYQRVMLPRNMSTDTTNFDHVSEGRARTFNTFRDRSFVGRSVLDIGCALGDFLLRYERHGATKLCGVELKPSRWEAAAAIASLMHSKALIHCGNFLEIQLHEQFDDVLILNVLHHVPDFKRFLAKAVEVTRERLIIEYPTLDDNKFQALSTVEGDFEHLPIIGVSNATADQTFVYTQAALVRLIADLGHFSVSSHPSPIKERRILVFERLPG</sequence>
<evidence type="ECO:0000259" key="1">
    <source>
        <dbReference type="Pfam" id="PF13649"/>
    </source>
</evidence>
<evidence type="ECO:0000313" key="2">
    <source>
        <dbReference type="EMBL" id="NVD39782.1"/>
    </source>
</evidence>
<dbReference type="InterPro" id="IPR027417">
    <property type="entry name" value="P-loop_NTPase"/>
</dbReference>
<evidence type="ECO:0000313" key="3">
    <source>
        <dbReference type="Proteomes" id="UP000520198"/>
    </source>
</evidence>
<feature type="domain" description="Methyltransferase" evidence="1">
    <location>
        <begin position="241"/>
        <end position="330"/>
    </location>
</feature>
<protein>
    <submittedName>
        <fullName evidence="2">Methyltransferase domain-containing protein</fullName>
    </submittedName>
</protein>
<dbReference type="AlphaFoldDB" id="A0A7Y6UN41"/>
<dbReference type="GO" id="GO:0032259">
    <property type="term" value="P:methylation"/>
    <property type="evidence" value="ECO:0007669"/>
    <property type="project" value="UniProtKB-KW"/>
</dbReference>
<dbReference type="Proteomes" id="UP000520198">
    <property type="component" value="Unassembled WGS sequence"/>
</dbReference>
<dbReference type="InterPro" id="IPR041698">
    <property type="entry name" value="Methyltransf_25"/>
</dbReference>
<dbReference type="SUPFAM" id="SSF52540">
    <property type="entry name" value="P-loop containing nucleoside triphosphate hydrolases"/>
    <property type="match status" value="1"/>
</dbReference>
<accession>A0A7Y6UN41</accession>
<reference evidence="2 3" key="1">
    <citation type="submission" date="2020-06" db="EMBL/GenBank/DDBJ databases">
        <authorList>
            <person name="Grouzdev D.S."/>
        </authorList>
    </citation>
    <scope>NUCLEOTIDE SEQUENCE [LARGE SCALE GENOMIC DNA]</scope>
    <source>
        <strain evidence="2 3">HO-A22</strain>
    </source>
</reference>
<dbReference type="RefSeq" id="WP_176353347.1">
    <property type="nucleotide sequence ID" value="NZ_JABWDU010000003.1"/>
</dbReference>
<dbReference type="Pfam" id="PF13649">
    <property type="entry name" value="Methyltransf_25"/>
    <property type="match status" value="1"/>
</dbReference>
<keyword evidence="3" id="KW-1185">Reference proteome</keyword>
<dbReference type="EMBL" id="JABWDU010000003">
    <property type="protein sequence ID" value="NVD39782.1"/>
    <property type="molecule type" value="Genomic_DNA"/>
</dbReference>
<dbReference type="InterPro" id="IPR029063">
    <property type="entry name" value="SAM-dependent_MTases_sf"/>
</dbReference>
<proteinExistence type="predicted"/>
<dbReference type="Gene3D" id="3.40.50.150">
    <property type="entry name" value="Vaccinia Virus protein VP39"/>
    <property type="match status" value="1"/>
</dbReference>
<dbReference type="CDD" id="cd02440">
    <property type="entry name" value="AdoMet_MTases"/>
    <property type="match status" value="1"/>
</dbReference>
<keyword evidence="2" id="KW-0489">Methyltransferase</keyword>